<evidence type="ECO:0000313" key="6">
    <source>
        <dbReference type="Proteomes" id="UP001597180"/>
    </source>
</evidence>
<dbReference type="Gene3D" id="3.60.21.10">
    <property type="match status" value="1"/>
</dbReference>
<gene>
    <name evidence="5" type="ORF">ACFQ4B_08240</name>
</gene>
<dbReference type="InterPro" id="IPR029052">
    <property type="entry name" value="Metallo-depent_PP-like"/>
</dbReference>
<dbReference type="SUPFAM" id="SSF56300">
    <property type="entry name" value="Metallo-dependent phosphatases"/>
    <property type="match status" value="1"/>
</dbReference>
<dbReference type="Gene3D" id="3.90.780.10">
    <property type="entry name" value="5'-Nucleotidase, C-terminal domain"/>
    <property type="match status" value="1"/>
</dbReference>
<proteinExistence type="inferred from homology"/>
<evidence type="ECO:0000256" key="1">
    <source>
        <dbReference type="ARBA" id="ARBA00022729"/>
    </source>
</evidence>
<dbReference type="Proteomes" id="UP001597180">
    <property type="component" value="Unassembled WGS sequence"/>
</dbReference>
<name>A0ABW3UIF1_9BACL</name>
<dbReference type="GO" id="GO:0016787">
    <property type="term" value="F:hydrolase activity"/>
    <property type="evidence" value="ECO:0007669"/>
    <property type="project" value="UniProtKB-KW"/>
</dbReference>
<dbReference type="InterPro" id="IPR036907">
    <property type="entry name" value="5'-Nucleotdase_C_sf"/>
</dbReference>
<dbReference type="InterPro" id="IPR004843">
    <property type="entry name" value="Calcineurin-like_PHP"/>
</dbReference>
<keyword evidence="2" id="KW-0547">Nucleotide-binding</keyword>
<evidence type="ECO:0000313" key="5">
    <source>
        <dbReference type="EMBL" id="MFD1220104.1"/>
    </source>
</evidence>
<feature type="domain" description="Calcineurin-like phosphoesterase" evidence="3">
    <location>
        <begin position="8"/>
        <end position="207"/>
    </location>
</feature>
<feature type="domain" description="5'-Nucleotidase C-terminal" evidence="4">
    <location>
        <begin position="289"/>
        <end position="428"/>
    </location>
</feature>
<dbReference type="Pfam" id="PF02872">
    <property type="entry name" value="5_nucleotid_C"/>
    <property type="match status" value="1"/>
</dbReference>
<dbReference type="EMBL" id="JBHTLU010000013">
    <property type="protein sequence ID" value="MFD1220104.1"/>
    <property type="molecule type" value="Genomic_DNA"/>
</dbReference>
<dbReference type="InterPro" id="IPR006179">
    <property type="entry name" value="5_nucleotidase/apyrase"/>
</dbReference>
<evidence type="ECO:0000259" key="4">
    <source>
        <dbReference type="Pfam" id="PF02872"/>
    </source>
</evidence>
<keyword evidence="6" id="KW-1185">Reference proteome</keyword>
<dbReference type="Pfam" id="PF00149">
    <property type="entry name" value="Metallophos"/>
    <property type="match status" value="1"/>
</dbReference>
<protein>
    <submittedName>
        <fullName evidence="5">Bifunctional UDP-sugar hydrolase/5'-nucleotidase</fullName>
    </submittedName>
</protein>
<dbReference type="PANTHER" id="PTHR11575:SF23">
    <property type="entry name" value="5-NUCLEOTIDASE FAMILY PROTEIN"/>
    <property type="match status" value="1"/>
</dbReference>
<organism evidence="5 6">
    <name type="scientific">Paenibacillus vulneris</name>
    <dbReference type="NCBI Taxonomy" id="1133364"/>
    <lineage>
        <taxon>Bacteria</taxon>
        <taxon>Bacillati</taxon>
        <taxon>Bacillota</taxon>
        <taxon>Bacilli</taxon>
        <taxon>Bacillales</taxon>
        <taxon>Paenibacillaceae</taxon>
        <taxon>Paenibacillus</taxon>
    </lineage>
</organism>
<reference evidence="6" key="1">
    <citation type="journal article" date="2019" name="Int. J. Syst. Evol. Microbiol.">
        <title>The Global Catalogue of Microorganisms (GCM) 10K type strain sequencing project: providing services to taxonomists for standard genome sequencing and annotation.</title>
        <authorList>
            <consortium name="The Broad Institute Genomics Platform"/>
            <consortium name="The Broad Institute Genome Sequencing Center for Infectious Disease"/>
            <person name="Wu L."/>
            <person name="Ma J."/>
        </authorList>
    </citation>
    <scope>NUCLEOTIDE SEQUENCE [LARGE SCALE GENOMIC DNA]</scope>
    <source>
        <strain evidence="6">CCUG 53270</strain>
    </source>
</reference>
<dbReference type="PANTHER" id="PTHR11575">
    <property type="entry name" value="5'-NUCLEOTIDASE-RELATED"/>
    <property type="match status" value="1"/>
</dbReference>
<comment type="caution">
    <text evidence="5">The sequence shown here is derived from an EMBL/GenBank/DDBJ whole genome shotgun (WGS) entry which is preliminary data.</text>
</comment>
<evidence type="ECO:0000259" key="3">
    <source>
        <dbReference type="Pfam" id="PF00149"/>
    </source>
</evidence>
<dbReference type="RefSeq" id="WP_345586887.1">
    <property type="nucleotide sequence ID" value="NZ_BAABJG010000006.1"/>
</dbReference>
<evidence type="ECO:0000256" key="2">
    <source>
        <dbReference type="RuleBase" id="RU362119"/>
    </source>
</evidence>
<comment type="similarity">
    <text evidence="2">Belongs to the 5'-nucleotidase family.</text>
</comment>
<sequence>MNSPHLRLRIIHSNDIHSHYEQMPQIAAAVQELRASAGEEHTLTLDIGDHLDRMRPETEASAGSYNLEVMAATGYEAVTLGNNEGLTFTKEALAQLYRQYPDIKVVCANLLDAVTGDIPDWAAPFHILDKGGIKIGLIGATAYYEQFYRLLGWDIQEPVGVIRHWVQQLRPQVDVLILMSHLGLSTDQRIAGDIPGIDVILGGHSHHLLEQPLRIGGTLVCGAGKFGQYIGVVDLQLDPRTRKLTQAEGVVRKIEAEPYDSKLAAAIRTFEIEASKTLNRQVAYLERPLAAHWYEEAPLGSMLASALRRWAGAEIGIVNAGQFLEGLERGTVTAGRLLDICPSPINPCRMTLTGEQILQALEESLLPEFMEKPIYGFGFRCKVLGMLNLDGMTVEYDADGPPLAKIRQVRVGEEPLELSRAYTVGTVDMFSFGIGYLSLSKGTNVHYFLPEFLRDIMQEELNNPDAIAAGYDKHWFACRPLEQKDC</sequence>
<dbReference type="SUPFAM" id="SSF55816">
    <property type="entry name" value="5'-nucleotidase (syn. UDP-sugar hydrolase), C-terminal domain"/>
    <property type="match status" value="1"/>
</dbReference>
<keyword evidence="1" id="KW-0732">Signal</keyword>
<dbReference type="CDD" id="cd00845">
    <property type="entry name" value="MPP_UshA_N_like"/>
    <property type="match status" value="1"/>
</dbReference>
<dbReference type="InterPro" id="IPR008334">
    <property type="entry name" value="5'-Nucleotdase_C"/>
</dbReference>
<keyword evidence="2 5" id="KW-0378">Hydrolase</keyword>
<accession>A0ABW3UIF1</accession>
<dbReference type="PRINTS" id="PR01607">
    <property type="entry name" value="APYRASEFAMLY"/>
</dbReference>